<evidence type="ECO:0000256" key="2">
    <source>
        <dbReference type="ARBA" id="ARBA00022801"/>
    </source>
</evidence>
<dbReference type="GO" id="GO:0004407">
    <property type="term" value="F:histone deacetylase activity"/>
    <property type="evidence" value="ECO:0007669"/>
    <property type="project" value="InterPro"/>
</dbReference>
<gene>
    <name evidence="4" type="ORF">HLUCCX10_04045</name>
</gene>
<dbReference type="PATRIC" id="fig|1305737.6.peg.1456"/>
<dbReference type="eggNOG" id="COG0123">
    <property type="taxonomic scope" value="Bacteria"/>
</dbReference>
<dbReference type="InterPro" id="IPR000286">
    <property type="entry name" value="HDACs"/>
</dbReference>
<dbReference type="OrthoDB" id="9808367at2"/>
<dbReference type="PANTHER" id="PTHR10625">
    <property type="entry name" value="HISTONE DEACETYLASE HDAC1-RELATED"/>
    <property type="match status" value="1"/>
</dbReference>
<dbReference type="SUPFAM" id="SSF52768">
    <property type="entry name" value="Arginase/deacetylase"/>
    <property type="match status" value="1"/>
</dbReference>
<evidence type="ECO:0000259" key="3">
    <source>
        <dbReference type="Pfam" id="PF00850"/>
    </source>
</evidence>
<evidence type="ECO:0000313" key="5">
    <source>
        <dbReference type="Proteomes" id="UP000050421"/>
    </source>
</evidence>
<organism evidence="4 5">
    <name type="scientific">Algoriphagus marincola HL-49</name>
    <dbReference type="NCBI Taxonomy" id="1305737"/>
    <lineage>
        <taxon>Bacteria</taxon>
        <taxon>Pseudomonadati</taxon>
        <taxon>Bacteroidota</taxon>
        <taxon>Cytophagia</taxon>
        <taxon>Cytophagales</taxon>
        <taxon>Cyclobacteriaceae</taxon>
        <taxon>Algoriphagus</taxon>
    </lineage>
</organism>
<keyword evidence="2" id="KW-0378">Hydrolase</keyword>
<comment type="similarity">
    <text evidence="1">Belongs to the histone deacetylase family.</text>
</comment>
<dbReference type="InterPro" id="IPR044150">
    <property type="entry name" value="HDAC_classIV"/>
</dbReference>
<dbReference type="InterPro" id="IPR023696">
    <property type="entry name" value="Ureohydrolase_dom_sf"/>
</dbReference>
<feature type="domain" description="Histone deacetylase" evidence="3">
    <location>
        <begin position="18"/>
        <end position="288"/>
    </location>
</feature>
<dbReference type="CDD" id="cd09993">
    <property type="entry name" value="HDAC_classIV"/>
    <property type="match status" value="1"/>
</dbReference>
<dbReference type="EMBL" id="LJXT01000016">
    <property type="protein sequence ID" value="KPQ19044.1"/>
    <property type="molecule type" value="Genomic_DNA"/>
</dbReference>
<proteinExistence type="inferred from homology"/>
<comment type="caution">
    <text evidence="4">The sequence shown here is derived from an EMBL/GenBank/DDBJ whole genome shotgun (WGS) entry which is preliminary data.</text>
</comment>
<dbReference type="Gene3D" id="3.40.800.20">
    <property type="entry name" value="Histone deacetylase domain"/>
    <property type="match status" value="1"/>
</dbReference>
<accession>A0A0P8C894</accession>
<dbReference type="PRINTS" id="PR01270">
    <property type="entry name" value="HDASUPER"/>
</dbReference>
<dbReference type="InterPro" id="IPR037138">
    <property type="entry name" value="His_deacetylse_dom_sf"/>
</dbReference>
<dbReference type="STRING" id="1305737.GCA_000526355_00941"/>
<dbReference type="Proteomes" id="UP000050421">
    <property type="component" value="Unassembled WGS sequence"/>
</dbReference>
<sequence length="300" mass="33860">MLKIAWSPEYCHPLPPGHRFPMEKYELLPEQLLYEGTVTEINFFKPEVVDELLIGQAHDISYWEKLKNLNLSRSEERATGFPLSEALVKREILIAGGSVQAAEYAIKYGIALNIAGGTHHAFRDRGEGFCLLNDIALTSFHLLNSQKAKRILVVDLDVHQGNGTAAIFRNEPRVYTFSMHGAKNYPHRKEKSDLDIELADGTADEEYLSILDKNLKKLIEDFEPDFLIYQCGVDVLSSDKLGRLGMSIQGIQERDRKVLSTAKKNNLPIMCCMGGGYSPKISQIIDAHAQVYRLAQEIYF</sequence>
<dbReference type="GO" id="GO:0040029">
    <property type="term" value="P:epigenetic regulation of gene expression"/>
    <property type="evidence" value="ECO:0007669"/>
    <property type="project" value="TreeGrafter"/>
</dbReference>
<dbReference type="GO" id="GO:0016787">
    <property type="term" value="F:hydrolase activity"/>
    <property type="evidence" value="ECO:0007669"/>
    <property type="project" value="UniProtKB-KW"/>
</dbReference>
<protein>
    <submittedName>
        <fullName evidence="4">Deacetylase</fullName>
    </submittedName>
</protein>
<reference evidence="4 5" key="1">
    <citation type="submission" date="2015-09" db="EMBL/GenBank/DDBJ databases">
        <title>Identification and resolution of microdiversity through metagenomic sequencing of parallel consortia.</title>
        <authorList>
            <person name="Nelson W.C."/>
            <person name="Romine M.F."/>
            <person name="Lindemann S.R."/>
        </authorList>
    </citation>
    <scope>NUCLEOTIDE SEQUENCE [LARGE SCALE GENOMIC DNA]</scope>
    <source>
        <strain evidence="4">HL-49</strain>
    </source>
</reference>
<dbReference type="Pfam" id="PF00850">
    <property type="entry name" value="Hist_deacetyl"/>
    <property type="match status" value="1"/>
</dbReference>
<name>A0A0P8C894_9BACT</name>
<dbReference type="InterPro" id="IPR023801">
    <property type="entry name" value="His_deacetylse_dom"/>
</dbReference>
<dbReference type="AlphaFoldDB" id="A0A0P8C894"/>
<dbReference type="PANTHER" id="PTHR10625:SF19">
    <property type="entry name" value="HISTONE DEACETYLASE 12"/>
    <property type="match status" value="1"/>
</dbReference>
<evidence type="ECO:0000313" key="4">
    <source>
        <dbReference type="EMBL" id="KPQ19044.1"/>
    </source>
</evidence>
<evidence type="ECO:0000256" key="1">
    <source>
        <dbReference type="ARBA" id="ARBA00005947"/>
    </source>
</evidence>